<evidence type="ECO:0000313" key="2">
    <source>
        <dbReference type="EMBL" id="KAG5383411.1"/>
    </source>
</evidence>
<dbReference type="InterPro" id="IPR006722">
    <property type="entry name" value="Sedlin"/>
</dbReference>
<dbReference type="SUPFAM" id="SSF50800">
    <property type="entry name" value="PK beta-barrel domain-like"/>
    <property type="match status" value="2"/>
</dbReference>
<dbReference type="PROSITE" id="PS51340">
    <property type="entry name" value="MOSC"/>
    <property type="match status" value="2"/>
</dbReference>
<dbReference type="SUPFAM" id="SSF64356">
    <property type="entry name" value="SNARE-like"/>
    <property type="match status" value="1"/>
</dbReference>
<feature type="domain" description="MOSC" evidence="1">
    <location>
        <begin position="525"/>
        <end position="688"/>
    </location>
</feature>
<evidence type="ECO:0000313" key="3">
    <source>
        <dbReference type="Proteomes" id="UP000823674"/>
    </source>
</evidence>
<dbReference type="InterPro" id="IPR005302">
    <property type="entry name" value="MoCF_Sase_C"/>
</dbReference>
<accession>A0ABQ7LCB6</accession>
<dbReference type="Gene3D" id="3.30.450.70">
    <property type="match status" value="1"/>
</dbReference>
<dbReference type="InterPro" id="IPR011037">
    <property type="entry name" value="Pyrv_Knase-like_insert_dom_sf"/>
</dbReference>
<dbReference type="Pfam" id="PF03476">
    <property type="entry name" value="MOSC_N"/>
    <property type="match status" value="2"/>
</dbReference>
<protein>
    <recommendedName>
        <fullName evidence="1">MOSC domain-containing protein</fullName>
    </recommendedName>
</protein>
<gene>
    <name evidence="2" type="primary">A09p024790.1_BraROA</name>
    <name evidence="2" type="ORF">IGI04_034881</name>
</gene>
<dbReference type="Pfam" id="PF03473">
    <property type="entry name" value="MOSC"/>
    <property type="match status" value="2"/>
</dbReference>
<name>A0ABQ7LCB6_BRACM</name>
<dbReference type="EMBL" id="JADBGQ010000008">
    <property type="protein sequence ID" value="KAG5383411.1"/>
    <property type="molecule type" value="Genomic_DNA"/>
</dbReference>
<feature type="domain" description="MOSC" evidence="1">
    <location>
        <begin position="208"/>
        <end position="372"/>
    </location>
</feature>
<sequence>MESWVQFFLNVCYFLNLTTHTRLMLLHDSRNEDGIKSFFQEVHELYIKILLNPLYLPGSRITSTHFDTKHCVREMEEQALKIQSIFVYPIKSCRGISVSQATVTQTGFQWDRYWLAVNYKGRAYTQKVEPKLALVECELPKEAFFEDWKPTKNSFLVVRAPGMSPLKIPLTKPSSVAEGVFMWEWSGSAFDEGEEAAKWFSDYLGKQSRLVRFNKETETRPSPPEYAAGYSTTFANTFPFMVSSQASLDKLNTILTEPVPINRFRPNILVDNCDPFGEDLWDEIKINDLVFQGVRLCSRCKLPTVNQETGVPDAAEPIETLMKFRSDKVLMPHKKPHGKVFFGKDMVWNWNTTNNQGKGNKIIKVGDSISVLRMISSVSEAACTIALLREKMEGQALKIQSLIIFPIKSCRGISVPQATVTQTGFEWDRYWLVVNHKGRACTQNVEPKLALVEAELPKEAFFEDWEPTKNSFLVVRAPGMSPLKIPLTKPSWVAEGVSMWEWSGSAFDEGEEAAKWFSDYLGKQSRLVRFNKETECRATPPQYAVGYSTTFSNTFPFLVSSQASLDHLNTLLPEPVPMNRFRANIVVENGDPFGEDLWDEIKINDLVFKGVRLCYRCKITTVDQETGVPSTEPIQTLRKFRSDTLLMPDKKSQRKVFFGKEMVWNWNISNSQGKGNKTIKVGDSISILSKISSITEAAT</sequence>
<evidence type="ECO:0000259" key="1">
    <source>
        <dbReference type="PROSITE" id="PS51340"/>
    </source>
</evidence>
<dbReference type="InterPro" id="IPR011012">
    <property type="entry name" value="Longin-like_dom_sf"/>
</dbReference>
<dbReference type="Pfam" id="PF04628">
    <property type="entry name" value="Sedlin_N"/>
    <property type="match status" value="1"/>
</dbReference>
<proteinExistence type="predicted"/>
<keyword evidence="3" id="KW-1185">Reference proteome</keyword>
<dbReference type="InterPro" id="IPR005303">
    <property type="entry name" value="MOCOS_middle"/>
</dbReference>
<dbReference type="SUPFAM" id="SSF141673">
    <property type="entry name" value="MOSC N-terminal domain-like"/>
    <property type="match status" value="2"/>
</dbReference>
<dbReference type="PANTHER" id="PTHR14237">
    <property type="entry name" value="MOLYBDOPTERIN COFACTOR SULFURASE MOSC"/>
    <property type="match status" value="1"/>
</dbReference>
<reference evidence="2 3" key="1">
    <citation type="submission" date="2021-03" db="EMBL/GenBank/DDBJ databases">
        <authorList>
            <person name="King G.J."/>
            <person name="Bancroft I."/>
            <person name="Baten A."/>
            <person name="Bloomfield J."/>
            <person name="Borpatragohain P."/>
            <person name="He Z."/>
            <person name="Irish N."/>
            <person name="Irwin J."/>
            <person name="Liu K."/>
            <person name="Mauleon R.P."/>
            <person name="Moore J."/>
            <person name="Morris R."/>
            <person name="Ostergaard L."/>
            <person name="Wang B."/>
            <person name="Wells R."/>
        </authorList>
    </citation>
    <scope>NUCLEOTIDE SEQUENCE [LARGE SCALE GENOMIC DNA]</scope>
    <source>
        <strain evidence="2">R-o-18</strain>
        <tissue evidence="2">Leaf</tissue>
    </source>
</reference>
<organism evidence="2 3">
    <name type="scientific">Brassica rapa subsp. trilocularis</name>
    <dbReference type="NCBI Taxonomy" id="1813537"/>
    <lineage>
        <taxon>Eukaryota</taxon>
        <taxon>Viridiplantae</taxon>
        <taxon>Streptophyta</taxon>
        <taxon>Embryophyta</taxon>
        <taxon>Tracheophyta</taxon>
        <taxon>Spermatophyta</taxon>
        <taxon>Magnoliopsida</taxon>
        <taxon>eudicotyledons</taxon>
        <taxon>Gunneridae</taxon>
        <taxon>Pentapetalae</taxon>
        <taxon>rosids</taxon>
        <taxon>malvids</taxon>
        <taxon>Brassicales</taxon>
        <taxon>Brassicaceae</taxon>
        <taxon>Brassiceae</taxon>
        <taxon>Brassica</taxon>
    </lineage>
</organism>
<comment type="caution">
    <text evidence="2">The sequence shown here is derived from an EMBL/GenBank/DDBJ whole genome shotgun (WGS) entry which is preliminary data.</text>
</comment>
<dbReference type="PANTHER" id="PTHR14237:SF72">
    <property type="entry name" value="MOSC DOMAIN-CONTAINING PROTEIN"/>
    <property type="match status" value="1"/>
</dbReference>
<dbReference type="Proteomes" id="UP000823674">
    <property type="component" value="Chromosome A09"/>
</dbReference>